<evidence type="ECO:0000313" key="3">
    <source>
        <dbReference type="Proteomes" id="UP000184612"/>
    </source>
</evidence>
<protein>
    <recommendedName>
        <fullName evidence="4">Lipoprotein</fullName>
    </recommendedName>
</protein>
<accession>A0A1M7XZV2</accession>
<sequence length="195" mass="21280">MLKIGQTKKKGFFRRSAIYVLMGTMMVFLLAGCKKSDSTDNSSKNDDPDATSSASIVDSASAFEKSIGADGNWIICLTKDLKADKDLVVDGEFTNGKKDESSGKDIVQRKIALYAQDEQRNITARYTLTVPKLTIKSPNASLQHGKFVGDVIVDAPNFQLVDNAVEGNIYFTSQEVKDSFTMDETSSVSGVQEVQ</sequence>
<name>A0A1M7XZV2_9FIRM</name>
<dbReference type="AlphaFoldDB" id="A0A1M7XZV2"/>
<keyword evidence="1" id="KW-0472">Membrane</keyword>
<dbReference type="Proteomes" id="UP000184612">
    <property type="component" value="Unassembled WGS sequence"/>
</dbReference>
<organism evidence="2 3">
    <name type="scientific">Anaerocolumna xylanovorans DSM 12503</name>
    <dbReference type="NCBI Taxonomy" id="1121345"/>
    <lineage>
        <taxon>Bacteria</taxon>
        <taxon>Bacillati</taxon>
        <taxon>Bacillota</taxon>
        <taxon>Clostridia</taxon>
        <taxon>Lachnospirales</taxon>
        <taxon>Lachnospiraceae</taxon>
        <taxon>Anaerocolumna</taxon>
    </lineage>
</organism>
<keyword evidence="1" id="KW-0812">Transmembrane</keyword>
<dbReference type="EMBL" id="FRFD01000003">
    <property type="protein sequence ID" value="SHO44736.1"/>
    <property type="molecule type" value="Genomic_DNA"/>
</dbReference>
<keyword evidence="3" id="KW-1185">Reference proteome</keyword>
<reference evidence="2 3" key="1">
    <citation type="submission" date="2016-12" db="EMBL/GenBank/DDBJ databases">
        <authorList>
            <person name="Song W.-J."/>
            <person name="Kurnit D.M."/>
        </authorList>
    </citation>
    <scope>NUCLEOTIDE SEQUENCE [LARGE SCALE GENOMIC DNA]</scope>
    <source>
        <strain evidence="2 3">DSM 12503</strain>
    </source>
</reference>
<gene>
    <name evidence="2" type="ORF">SAMN02745217_00705</name>
</gene>
<feature type="transmembrane region" description="Helical" evidence="1">
    <location>
        <begin position="12"/>
        <end position="32"/>
    </location>
</feature>
<dbReference type="PROSITE" id="PS51257">
    <property type="entry name" value="PROKAR_LIPOPROTEIN"/>
    <property type="match status" value="1"/>
</dbReference>
<evidence type="ECO:0008006" key="4">
    <source>
        <dbReference type="Google" id="ProtNLM"/>
    </source>
</evidence>
<evidence type="ECO:0000256" key="1">
    <source>
        <dbReference type="SAM" id="Phobius"/>
    </source>
</evidence>
<dbReference type="STRING" id="1121345.SAMN02745217_00705"/>
<evidence type="ECO:0000313" key="2">
    <source>
        <dbReference type="EMBL" id="SHO44736.1"/>
    </source>
</evidence>
<proteinExistence type="predicted"/>
<keyword evidence="1" id="KW-1133">Transmembrane helix</keyword>
<dbReference type="RefSeq" id="WP_073587385.1">
    <property type="nucleotide sequence ID" value="NZ_FRFD01000003.1"/>
</dbReference>
<dbReference type="OrthoDB" id="2111555at2"/>